<sequence length="143" mass="16328">MCEEEKGARERGKEKGEIGGWEGGEIGRQMEEGIKGGGWGREERVERSSYNRCRQRREGKCVEIIAGGRKEAEDDDEFIKFEEAGGIMKEEERRRRGLRGNAEKEGKGLKGMDEKEKIGQSQEENEGEVEKDGSMEDRSRRNE</sequence>
<protein>
    <submittedName>
        <fullName evidence="2">Uncharacterized protein</fullName>
    </submittedName>
</protein>
<feature type="compositionally biased region" description="Basic and acidic residues" evidence="1">
    <location>
        <begin position="28"/>
        <end position="48"/>
    </location>
</feature>
<evidence type="ECO:0000256" key="1">
    <source>
        <dbReference type="SAM" id="MobiDB-lite"/>
    </source>
</evidence>
<proteinExistence type="predicted"/>
<reference evidence="2" key="2">
    <citation type="submission" date="2022-01" db="EMBL/GenBank/DDBJ databases">
        <authorList>
            <person name="Yamashiro T."/>
            <person name="Shiraishi A."/>
            <person name="Satake H."/>
            <person name="Nakayama K."/>
        </authorList>
    </citation>
    <scope>NUCLEOTIDE SEQUENCE</scope>
</reference>
<gene>
    <name evidence="2" type="ORF">Tco_1032269</name>
</gene>
<feature type="region of interest" description="Disordered" evidence="1">
    <location>
        <begin position="88"/>
        <end position="143"/>
    </location>
</feature>
<feature type="region of interest" description="Disordered" evidence="1">
    <location>
        <begin position="1"/>
        <end position="48"/>
    </location>
</feature>
<dbReference type="Proteomes" id="UP001151760">
    <property type="component" value="Unassembled WGS sequence"/>
</dbReference>
<evidence type="ECO:0000313" key="2">
    <source>
        <dbReference type="EMBL" id="GJT72983.1"/>
    </source>
</evidence>
<feature type="compositionally biased region" description="Basic and acidic residues" evidence="1">
    <location>
        <begin position="1"/>
        <end position="17"/>
    </location>
</feature>
<organism evidence="2 3">
    <name type="scientific">Tanacetum coccineum</name>
    <dbReference type="NCBI Taxonomy" id="301880"/>
    <lineage>
        <taxon>Eukaryota</taxon>
        <taxon>Viridiplantae</taxon>
        <taxon>Streptophyta</taxon>
        <taxon>Embryophyta</taxon>
        <taxon>Tracheophyta</taxon>
        <taxon>Spermatophyta</taxon>
        <taxon>Magnoliopsida</taxon>
        <taxon>eudicotyledons</taxon>
        <taxon>Gunneridae</taxon>
        <taxon>Pentapetalae</taxon>
        <taxon>asterids</taxon>
        <taxon>campanulids</taxon>
        <taxon>Asterales</taxon>
        <taxon>Asteraceae</taxon>
        <taxon>Asteroideae</taxon>
        <taxon>Anthemideae</taxon>
        <taxon>Anthemidinae</taxon>
        <taxon>Tanacetum</taxon>
    </lineage>
</organism>
<dbReference type="EMBL" id="BQNB010018310">
    <property type="protein sequence ID" value="GJT72983.1"/>
    <property type="molecule type" value="Genomic_DNA"/>
</dbReference>
<comment type="caution">
    <text evidence="2">The sequence shown here is derived from an EMBL/GenBank/DDBJ whole genome shotgun (WGS) entry which is preliminary data.</text>
</comment>
<evidence type="ECO:0000313" key="3">
    <source>
        <dbReference type="Proteomes" id="UP001151760"/>
    </source>
</evidence>
<keyword evidence="3" id="KW-1185">Reference proteome</keyword>
<accession>A0ABQ5GD22</accession>
<reference evidence="2" key="1">
    <citation type="journal article" date="2022" name="Int. J. Mol. Sci.">
        <title>Draft Genome of Tanacetum Coccineum: Genomic Comparison of Closely Related Tanacetum-Family Plants.</title>
        <authorList>
            <person name="Yamashiro T."/>
            <person name="Shiraishi A."/>
            <person name="Nakayama K."/>
            <person name="Satake H."/>
        </authorList>
    </citation>
    <scope>NUCLEOTIDE SEQUENCE</scope>
</reference>
<name>A0ABQ5GD22_9ASTR</name>
<feature type="compositionally biased region" description="Basic and acidic residues" evidence="1">
    <location>
        <begin position="128"/>
        <end position="143"/>
    </location>
</feature>
<feature type="compositionally biased region" description="Basic and acidic residues" evidence="1">
    <location>
        <begin position="101"/>
        <end position="118"/>
    </location>
</feature>